<reference evidence="1" key="2">
    <citation type="journal article" date="2015" name="Data Brief">
        <title>Shoot transcriptome of the giant reed, Arundo donax.</title>
        <authorList>
            <person name="Barrero R.A."/>
            <person name="Guerrero F.D."/>
            <person name="Moolhuijzen P."/>
            <person name="Goolsby J.A."/>
            <person name="Tidwell J."/>
            <person name="Bellgard S.E."/>
            <person name="Bellgard M.I."/>
        </authorList>
    </citation>
    <scope>NUCLEOTIDE SEQUENCE</scope>
    <source>
        <tissue evidence="1">Shoot tissue taken approximately 20 cm above the soil surface</tissue>
    </source>
</reference>
<name>A0A0A9C5K4_ARUDO</name>
<protein>
    <submittedName>
        <fullName evidence="1">Uncharacterized protein</fullName>
    </submittedName>
</protein>
<proteinExistence type="predicted"/>
<organism evidence="1">
    <name type="scientific">Arundo donax</name>
    <name type="common">Giant reed</name>
    <name type="synonym">Donax arundinaceus</name>
    <dbReference type="NCBI Taxonomy" id="35708"/>
    <lineage>
        <taxon>Eukaryota</taxon>
        <taxon>Viridiplantae</taxon>
        <taxon>Streptophyta</taxon>
        <taxon>Embryophyta</taxon>
        <taxon>Tracheophyta</taxon>
        <taxon>Spermatophyta</taxon>
        <taxon>Magnoliopsida</taxon>
        <taxon>Liliopsida</taxon>
        <taxon>Poales</taxon>
        <taxon>Poaceae</taxon>
        <taxon>PACMAD clade</taxon>
        <taxon>Arundinoideae</taxon>
        <taxon>Arundineae</taxon>
        <taxon>Arundo</taxon>
    </lineage>
</organism>
<accession>A0A0A9C5K4</accession>
<dbReference type="EMBL" id="GBRH01229235">
    <property type="protein sequence ID" value="JAD68660.1"/>
    <property type="molecule type" value="Transcribed_RNA"/>
</dbReference>
<evidence type="ECO:0000313" key="1">
    <source>
        <dbReference type="EMBL" id="JAD68660.1"/>
    </source>
</evidence>
<reference evidence="1" key="1">
    <citation type="submission" date="2014-09" db="EMBL/GenBank/DDBJ databases">
        <authorList>
            <person name="Magalhaes I.L.F."/>
            <person name="Oliveira U."/>
            <person name="Santos F.R."/>
            <person name="Vidigal T.H.D.A."/>
            <person name="Brescovit A.D."/>
            <person name="Santos A.J."/>
        </authorList>
    </citation>
    <scope>NUCLEOTIDE SEQUENCE</scope>
    <source>
        <tissue evidence="1">Shoot tissue taken approximately 20 cm above the soil surface</tissue>
    </source>
</reference>
<sequence>MIRVFLLCFLLF</sequence>